<evidence type="ECO:0000256" key="5">
    <source>
        <dbReference type="ARBA" id="ARBA00022692"/>
    </source>
</evidence>
<dbReference type="PANTHER" id="PTHR21716:SF53">
    <property type="entry name" value="PERMEASE PERM-RELATED"/>
    <property type="match status" value="1"/>
</dbReference>
<comment type="subcellular location">
    <subcellularLocation>
        <location evidence="1">Cell membrane</location>
        <topology evidence="1">Multi-pass membrane protein</topology>
    </subcellularLocation>
</comment>
<dbReference type="GO" id="GO:0055085">
    <property type="term" value="P:transmembrane transport"/>
    <property type="evidence" value="ECO:0007669"/>
    <property type="project" value="TreeGrafter"/>
</dbReference>
<evidence type="ECO:0000256" key="8">
    <source>
        <dbReference type="SAM" id="Phobius"/>
    </source>
</evidence>
<keyword evidence="5 8" id="KW-0812">Transmembrane</keyword>
<evidence type="ECO:0000313" key="10">
    <source>
        <dbReference type="Proteomes" id="UP000051008"/>
    </source>
</evidence>
<keyword evidence="6 8" id="KW-1133">Transmembrane helix</keyword>
<dbReference type="PANTHER" id="PTHR21716">
    <property type="entry name" value="TRANSMEMBRANE PROTEIN"/>
    <property type="match status" value="1"/>
</dbReference>
<evidence type="ECO:0000256" key="2">
    <source>
        <dbReference type="ARBA" id="ARBA00009773"/>
    </source>
</evidence>
<proteinExistence type="inferred from homology"/>
<comment type="caution">
    <text evidence="9">The sequence shown here is derived from an EMBL/GenBank/DDBJ whole genome shotgun (WGS) entry which is preliminary data.</text>
</comment>
<evidence type="ECO:0000256" key="6">
    <source>
        <dbReference type="ARBA" id="ARBA00022989"/>
    </source>
</evidence>
<evidence type="ECO:0000256" key="1">
    <source>
        <dbReference type="ARBA" id="ARBA00004651"/>
    </source>
</evidence>
<evidence type="ECO:0008006" key="11">
    <source>
        <dbReference type="Google" id="ProtNLM"/>
    </source>
</evidence>
<comment type="similarity">
    <text evidence="2">Belongs to the autoinducer-2 exporter (AI-2E) (TC 2.A.86) family.</text>
</comment>
<evidence type="ECO:0000256" key="7">
    <source>
        <dbReference type="ARBA" id="ARBA00023136"/>
    </source>
</evidence>
<gene>
    <name evidence="9" type="ORF">FC14_GL001368</name>
</gene>
<feature type="transmembrane region" description="Helical" evidence="8">
    <location>
        <begin position="38"/>
        <end position="59"/>
    </location>
</feature>
<feature type="transmembrane region" description="Helical" evidence="8">
    <location>
        <begin position="12"/>
        <end position="32"/>
    </location>
</feature>
<dbReference type="GO" id="GO:0005886">
    <property type="term" value="C:plasma membrane"/>
    <property type="evidence" value="ECO:0007669"/>
    <property type="project" value="UniProtKB-SubCell"/>
</dbReference>
<dbReference type="InterPro" id="IPR002549">
    <property type="entry name" value="AI-2E-like"/>
</dbReference>
<reference evidence="9 10" key="1">
    <citation type="journal article" date="2015" name="Genome Announc.">
        <title>Expanding the biotechnology potential of lactobacilli through comparative genomics of 213 strains and associated genera.</title>
        <authorList>
            <person name="Sun Z."/>
            <person name="Harris H.M."/>
            <person name="McCann A."/>
            <person name="Guo C."/>
            <person name="Argimon S."/>
            <person name="Zhang W."/>
            <person name="Yang X."/>
            <person name="Jeffery I.B."/>
            <person name="Cooney J.C."/>
            <person name="Kagawa T.F."/>
            <person name="Liu W."/>
            <person name="Song Y."/>
            <person name="Salvetti E."/>
            <person name="Wrobel A."/>
            <person name="Rasinkangas P."/>
            <person name="Parkhill J."/>
            <person name="Rea M.C."/>
            <person name="O'Sullivan O."/>
            <person name="Ritari J."/>
            <person name="Douillard F.P."/>
            <person name="Paul Ross R."/>
            <person name="Yang R."/>
            <person name="Briner A.E."/>
            <person name="Felis G.E."/>
            <person name="de Vos W.M."/>
            <person name="Barrangou R."/>
            <person name="Klaenhammer T.R."/>
            <person name="Caufield P.W."/>
            <person name="Cui Y."/>
            <person name="Zhang H."/>
            <person name="O'Toole P.W."/>
        </authorList>
    </citation>
    <scope>NUCLEOTIDE SEQUENCE [LARGE SCALE GENOMIC DNA]</scope>
    <source>
        <strain evidence="9 10">DSM 20509</strain>
    </source>
</reference>
<dbReference type="PATRIC" id="fig|1423718.3.peg.1429"/>
<sequence length="380" mass="41857">MIFDKKKKARLMYWSLELLLVVGLIFMCSRLDFLFKPIGTFISTLFAPIIISGFLFYLLNPLVNLLMKVRFKRFKVGRTLAVAVVFLLLIALIVLLSASVMPKIIGQFQELIAKVPAYIKEAQKLILSLNQQENLPTWLKNLDLDSYMKQLEGSLSEMIKKFAFSLTSGIGSVIGAVANVAVTLVTVPFIVFYMLKDGPKLLPNIKKVFSPRHADAIENLLGQMSATIAKYISGQAIECLAVGTMSVIGYGLIGLPYALIIGIFAGITNIIPYLGPYIGLIPALFIASTHSLKLLILVVIVCVVVQQIDGNLVYPNVIGKSLEIHPLTIILLLLVAGNLAGLLGMILGVPVYAVAKVIIKYFYDIYRLRTSEDTKSQNMD</sequence>
<dbReference type="EMBL" id="AYYP01000015">
    <property type="protein sequence ID" value="KRM65400.1"/>
    <property type="molecule type" value="Genomic_DNA"/>
</dbReference>
<keyword evidence="7 8" id="KW-0472">Membrane</keyword>
<evidence type="ECO:0000256" key="4">
    <source>
        <dbReference type="ARBA" id="ARBA00022475"/>
    </source>
</evidence>
<organism evidence="9 10">
    <name type="scientific">Ligilactobacillus agilis DSM 20509</name>
    <dbReference type="NCBI Taxonomy" id="1423718"/>
    <lineage>
        <taxon>Bacteria</taxon>
        <taxon>Bacillati</taxon>
        <taxon>Bacillota</taxon>
        <taxon>Bacilli</taxon>
        <taxon>Lactobacillales</taxon>
        <taxon>Lactobacillaceae</taxon>
        <taxon>Ligilactobacillus</taxon>
    </lineage>
</organism>
<feature type="transmembrane region" description="Helical" evidence="8">
    <location>
        <begin position="240"/>
        <end position="264"/>
    </location>
</feature>
<feature type="transmembrane region" description="Helical" evidence="8">
    <location>
        <begin position="294"/>
        <end position="314"/>
    </location>
</feature>
<dbReference type="Pfam" id="PF01594">
    <property type="entry name" value="AI-2E_transport"/>
    <property type="match status" value="1"/>
</dbReference>
<keyword evidence="10" id="KW-1185">Reference proteome</keyword>
<feature type="transmembrane region" description="Helical" evidence="8">
    <location>
        <begin position="170"/>
        <end position="195"/>
    </location>
</feature>
<name>A0A0R2ADE9_9LACO</name>
<keyword evidence="4" id="KW-1003">Cell membrane</keyword>
<protein>
    <recommendedName>
        <fullName evidence="11">Permease</fullName>
    </recommendedName>
</protein>
<evidence type="ECO:0000256" key="3">
    <source>
        <dbReference type="ARBA" id="ARBA00022448"/>
    </source>
</evidence>
<feature type="transmembrane region" description="Helical" evidence="8">
    <location>
        <begin position="270"/>
        <end position="287"/>
    </location>
</feature>
<dbReference type="Proteomes" id="UP000051008">
    <property type="component" value="Unassembled WGS sequence"/>
</dbReference>
<feature type="transmembrane region" description="Helical" evidence="8">
    <location>
        <begin position="326"/>
        <end position="359"/>
    </location>
</feature>
<accession>A0A0R2ADE9</accession>
<keyword evidence="3" id="KW-0813">Transport</keyword>
<feature type="transmembrane region" description="Helical" evidence="8">
    <location>
        <begin position="80"/>
        <end position="101"/>
    </location>
</feature>
<evidence type="ECO:0000313" key="9">
    <source>
        <dbReference type="EMBL" id="KRM65400.1"/>
    </source>
</evidence>
<dbReference type="AlphaFoldDB" id="A0A0R2ADE9"/>